<proteinExistence type="predicted"/>
<evidence type="ECO:0000256" key="1">
    <source>
        <dbReference type="SAM" id="SignalP"/>
    </source>
</evidence>
<keyword evidence="3" id="KW-1185">Reference proteome</keyword>
<name>A0A167RHX9_9HYPO</name>
<gene>
    <name evidence="2" type="ORF">SPI_06688</name>
</gene>
<dbReference type="OrthoDB" id="2910287at2759"/>
<feature type="signal peptide" evidence="1">
    <location>
        <begin position="1"/>
        <end position="15"/>
    </location>
</feature>
<accession>A0A167RHX9</accession>
<dbReference type="EMBL" id="AZHD01000012">
    <property type="protein sequence ID" value="OAA58615.1"/>
    <property type="molecule type" value="Genomic_DNA"/>
</dbReference>
<sequence>MKSLTLLTAAALAVASPVAKRETGGILLCTGANATGTCNYATYPLETCIDLVAPFANNTNTFAPDGEPFACYPYLMPCGGLCTSPEGCTLGAVSFYYPHKFNLSDVGWANWIQSFECHPVTTM</sequence>
<dbReference type="Proteomes" id="UP000076874">
    <property type="component" value="Unassembled WGS sequence"/>
</dbReference>
<evidence type="ECO:0000313" key="2">
    <source>
        <dbReference type="EMBL" id="OAA58615.1"/>
    </source>
</evidence>
<evidence type="ECO:0000313" key="3">
    <source>
        <dbReference type="Proteomes" id="UP000076874"/>
    </source>
</evidence>
<organism evidence="2 3">
    <name type="scientific">Niveomyces insectorum RCEF 264</name>
    <dbReference type="NCBI Taxonomy" id="1081102"/>
    <lineage>
        <taxon>Eukaryota</taxon>
        <taxon>Fungi</taxon>
        <taxon>Dikarya</taxon>
        <taxon>Ascomycota</taxon>
        <taxon>Pezizomycotina</taxon>
        <taxon>Sordariomycetes</taxon>
        <taxon>Hypocreomycetidae</taxon>
        <taxon>Hypocreales</taxon>
        <taxon>Cordycipitaceae</taxon>
        <taxon>Niveomyces</taxon>
    </lineage>
</organism>
<reference evidence="2 3" key="1">
    <citation type="journal article" date="2016" name="Genome Biol. Evol.">
        <title>Divergent and convergent evolution of fungal pathogenicity.</title>
        <authorList>
            <person name="Shang Y."/>
            <person name="Xiao G."/>
            <person name="Zheng P."/>
            <person name="Cen K."/>
            <person name="Zhan S."/>
            <person name="Wang C."/>
        </authorList>
    </citation>
    <scope>NUCLEOTIDE SEQUENCE [LARGE SCALE GENOMIC DNA]</scope>
    <source>
        <strain evidence="2 3">RCEF 264</strain>
    </source>
</reference>
<comment type="caution">
    <text evidence="2">The sequence shown here is derived from an EMBL/GenBank/DDBJ whole genome shotgun (WGS) entry which is preliminary data.</text>
</comment>
<protein>
    <submittedName>
        <fullName evidence="2">Uncharacterized protein</fullName>
    </submittedName>
</protein>
<feature type="chain" id="PRO_5012588185" evidence="1">
    <location>
        <begin position="16"/>
        <end position="123"/>
    </location>
</feature>
<keyword evidence="1" id="KW-0732">Signal</keyword>
<dbReference type="AlphaFoldDB" id="A0A167RHX9"/>